<protein>
    <submittedName>
        <fullName evidence="1">Uncharacterized protein</fullName>
    </submittedName>
</protein>
<proteinExistence type="predicted"/>
<reference evidence="1 2" key="1">
    <citation type="submission" date="2018-03" db="EMBL/GenBank/DDBJ databases">
        <title>Streptomyces dioscori sp. nov., a novel endophytic actinobacterium isolated from bulbil of Dioscorea bulbifera L.</title>
        <authorList>
            <person name="Zhikuan W."/>
        </authorList>
    </citation>
    <scope>NUCLEOTIDE SEQUENCE [LARGE SCALE GENOMIC DNA]</scope>
    <source>
        <strain evidence="1 2">A217</strain>
    </source>
</reference>
<evidence type="ECO:0000313" key="2">
    <source>
        <dbReference type="Proteomes" id="UP000240429"/>
    </source>
</evidence>
<name>A0A2P8Q4W6_9ACTN</name>
<evidence type="ECO:0000313" key="1">
    <source>
        <dbReference type="EMBL" id="PSM41292.1"/>
    </source>
</evidence>
<comment type="caution">
    <text evidence="1">The sequence shown here is derived from an EMBL/GenBank/DDBJ whole genome shotgun (WGS) entry which is preliminary data.</text>
</comment>
<organism evidence="1 2">
    <name type="scientific">Streptomyces dioscori</name>
    <dbReference type="NCBI Taxonomy" id="2109333"/>
    <lineage>
        <taxon>Bacteria</taxon>
        <taxon>Bacillati</taxon>
        <taxon>Actinomycetota</taxon>
        <taxon>Actinomycetes</taxon>
        <taxon>Kitasatosporales</taxon>
        <taxon>Streptomycetaceae</taxon>
        <taxon>Streptomyces</taxon>
        <taxon>Streptomyces aurantiacus group</taxon>
    </lineage>
</organism>
<keyword evidence="2" id="KW-1185">Reference proteome</keyword>
<accession>A0A2P8Q4W6</accession>
<gene>
    <name evidence="1" type="ORF">C6Y14_21115</name>
</gene>
<dbReference type="EMBL" id="PYBJ01000014">
    <property type="protein sequence ID" value="PSM41292.1"/>
    <property type="molecule type" value="Genomic_DNA"/>
</dbReference>
<dbReference type="Proteomes" id="UP000240429">
    <property type="component" value="Unassembled WGS sequence"/>
</dbReference>
<dbReference type="AlphaFoldDB" id="A0A2P8Q4W6"/>
<sequence length="92" mass="9983">MDAAAVGVPKGVAEGVPTVVRPEPQQGDGRYPVAWLTICAPYGSTPTASSRCACGWERRAFGHRRVLTLITEHTEHRDICPLRTPQEGRDTA</sequence>